<proteinExistence type="predicted"/>
<evidence type="ECO:0000259" key="7">
    <source>
        <dbReference type="SMART" id="SM01168"/>
    </source>
</evidence>
<dbReference type="PANTHER" id="PTHR13204:SF1">
    <property type="entry name" value="ESTER HYDROLASE C11ORF54"/>
    <property type="match status" value="1"/>
</dbReference>
<organism evidence="8 9">
    <name type="scientific">Sporothrix stenoceras</name>
    <dbReference type="NCBI Taxonomy" id="5173"/>
    <lineage>
        <taxon>Eukaryota</taxon>
        <taxon>Fungi</taxon>
        <taxon>Dikarya</taxon>
        <taxon>Ascomycota</taxon>
        <taxon>Pezizomycotina</taxon>
        <taxon>Sordariomycetes</taxon>
        <taxon>Sordariomycetidae</taxon>
        <taxon>Ophiostomatales</taxon>
        <taxon>Ophiostomataceae</taxon>
        <taxon>Sporothrix</taxon>
    </lineage>
</organism>
<evidence type="ECO:0000256" key="2">
    <source>
        <dbReference type="ARBA" id="ARBA00011245"/>
    </source>
</evidence>
<evidence type="ECO:0000256" key="4">
    <source>
        <dbReference type="ARBA" id="ARBA00022801"/>
    </source>
</evidence>
<dbReference type="InterPro" id="IPR015021">
    <property type="entry name" value="C11orf54_DUF1907"/>
</dbReference>
<dbReference type="SMART" id="SM01168">
    <property type="entry name" value="DUF1907"/>
    <property type="match status" value="1"/>
</dbReference>
<evidence type="ECO:0000256" key="6">
    <source>
        <dbReference type="ARBA" id="ARBA00023242"/>
    </source>
</evidence>
<evidence type="ECO:0000313" key="9">
    <source>
        <dbReference type="Proteomes" id="UP001583186"/>
    </source>
</evidence>
<dbReference type="PANTHER" id="PTHR13204">
    <property type="entry name" value="PTD012 PROTEIN"/>
    <property type="match status" value="1"/>
</dbReference>
<comment type="caution">
    <text evidence="8">The sequence shown here is derived from an EMBL/GenBank/DDBJ whole genome shotgun (WGS) entry which is preliminary data.</text>
</comment>
<keyword evidence="6" id="KW-0539">Nucleus</keyword>
<name>A0ABR3ZD49_9PEZI</name>
<evidence type="ECO:0000256" key="3">
    <source>
        <dbReference type="ARBA" id="ARBA00022723"/>
    </source>
</evidence>
<evidence type="ECO:0000313" key="8">
    <source>
        <dbReference type="EMBL" id="KAL1898600.1"/>
    </source>
</evidence>
<keyword evidence="4" id="KW-0378">Hydrolase</keyword>
<reference evidence="8 9" key="1">
    <citation type="journal article" date="2024" name="IMA Fungus">
        <title>IMA Genome - F19 : A genome assembly and annotation guide to empower mycologists, including annotated draft genome sequences of Ceratocystis pirilliformis, Diaporthe australafricana, Fusarium ophioides, Paecilomyces lecythidis, and Sporothrix stenoceras.</title>
        <authorList>
            <person name="Aylward J."/>
            <person name="Wilson A.M."/>
            <person name="Visagie C.M."/>
            <person name="Spraker J."/>
            <person name="Barnes I."/>
            <person name="Buitendag C."/>
            <person name="Ceriani C."/>
            <person name="Del Mar Angel L."/>
            <person name="du Plessis D."/>
            <person name="Fuchs T."/>
            <person name="Gasser K."/>
            <person name="Kramer D."/>
            <person name="Li W."/>
            <person name="Munsamy K."/>
            <person name="Piso A."/>
            <person name="Price J.L."/>
            <person name="Sonnekus B."/>
            <person name="Thomas C."/>
            <person name="van der Nest A."/>
            <person name="van Dijk A."/>
            <person name="van Heerden A."/>
            <person name="van Vuuren N."/>
            <person name="Yilmaz N."/>
            <person name="Duong T.A."/>
            <person name="van der Merwe N.A."/>
            <person name="Wingfield M.J."/>
            <person name="Wingfield B.D."/>
        </authorList>
    </citation>
    <scope>NUCLEOTIDE SEQUENCE [LARGE SCALE GENOMIC DNA]</scope>
    <source>
        <strain evidence="8 9">CMW 5346</strain>
    </source>
</reference>
<evidence type="ECO:0000256" key="5">
    <source>
        <dbReference type="ARBA" id="ARBA00022833"/>
    </source>
</evidence>
<dbReference type="EMBL" id="JAWCUI010000015">
    <property type="protein sequence ID" value="KAL1898600.1"/>
    <property type="molecule type" value="Genomic_DNA"/>
</dbReference>
<protein>
    <recommendedName>
        <fullName evidence="7">DUF1907 domain-containing protein</fullName>
    </recommendedName>
</protein>
<dbReference type="Proteomes" id="UP001583186">
    <property type="component" value="Unassembled WGS sequence"/>
</dbReference>
<comment type="subunit">
    <text evidence="2">Monomer.</text>
</comment>
<feature type="domain" description="DUF1907" evidence="7">
    <location>
        <begin position="21"/>
        <end position="310"/>
    </location>
</feature>
<dbReference type="SUPFAM" id="SSF117856">
    <property type="entry name" value="AF0104/ALDC/Ptd012-like"/>
    <property type="match status" value="1"/>
</dbReference>
<accession>A0ABR3ZD49</accession>
<evidence type="ECO:0000256" key="1">
    <source>
        <dbReference type="ARBA" id="ARBA00004123"/>
    </source>
</evidence>
<sequence>MPWDTKKYELNPPSLDELAAVLQTGLEQHFTTVSVQVTHSPDLREAPFHLASEGISGHERIGDVGGPQNLRPLPRLDHKYHLRELMDLMEMQDGLVIGAGAGPFHHTGVNTELMPNLSYKNGAANNQTRFAKIVPATEDDTVKDIATGTLAHRCAPLPTSTDSALLTNLYGSDGAPGDVLKIVAKGRKKNSPDFTATIQEALRNKYEQPVSLGGVFVFRAGRALLHVMPDFKKEPRLPGNKDNWLKYFDVSAPLTCLSVVHSRDPGLKLHLEHTHCFSERGEGGHFHHDSTPADAEYEAYFNTAKVIYRIDGPGE</sequence>
<gene>
    <name evidence="8" type="ORF">Sste5346_003504</name>
</gene>
<keyword evidence="3" id="KW-0479">Metal-binding</keyword>
<comment type="subcellular location">
    <subcellularLocation>
        <location evidence="1">Nucleus</location>
    </subcellularLocation>
</comment>
<keyword evidence="5" id="KW-0862">Zinc</keyword>
<dbReference type="Pfam" id="PF08925">
    <property type="entry name" value="DUF1907"/>
    <property type="match status" value="1"/>
</dbReference>
<keyword evidence="9" id="KW-1185">Reference proteome</keyword>
<dbReference type="CDD" id="cd17298">
    <property type="entry name" value="DUF1907"/>
    <property type="match status" value="1"/>
</dbReference>